<comment type="caution">
    <text evidence="1">The sequence shown here is derived from an EMBL/GenBank/DDBJ whole genome shotgun (WGS) entry which is preliminary data.</text>
</comment>
<name>A0A2W2AQZ9_9BACT</name>
<evidence type="ECO:0008006" key="3">
    <source>
        <dbReference type="Google" id="ProtNLM"/>
    </source>
</evidence>
<accession>A0A2W2AQZ9</accession>
<proteinExistence type="predicted"/>
<organism evidence="1 2">
    <name type="scientific">Taibaiella soli</name>
    <dbReference type="NCBI Taxonomy" id="1649169"/>
    <lineage>
        <taxon>Bacteria</taxon>
        <taxon>Pseudomonadati</taxon>
        <taxon>Bacteroidota</taxon>
        <taxon>Chitinophagia</taxon>
        <taxon>Chitinophagales</taxon>
        <taxon>Chitinophagaceae</taxon>
        <taxon>Taibaiella</taxon>
    </lineage>
</organism>
<dbReference type="EMBL" id="QKTW01000002">
    <property type="protein sequence ID" value="PZF74860.1"/>
    <property type="molecule type" value="Genomic_DNA"/>
</dbReference>
<sequence>MSKSNVDGLLGDVGLHQQSIKNKLKNTVMKNIALKFVLALVIVSTAAANNNTARVATFQRRIGNLISFELVSALGSEAKIEIEDQLGNIVTTRSFYSNSVNIPTEELKTGTYNYTIFNGDKASGGTFNIK</sequence>
<evidence type="ECO:0000313" key="1">
    <source>
        <dbReference type="EMBL" id="PZF74860.1"/>
    </source>
</evidence>
<dbReference type="AlphaFoldDB" id="A0A2W2AQZ9"/>
<keyword evidence="2" id="KW-1185">Reference proteome</keyword>
<dbReference type="Proteomes" id="UP000248745">
    <property type="component" value="Unassembled WGS sequence"/>
</dbReference>
<reference evidence="1 2" key="1">
    <citation type="submission" date="2018-06" db="EMBL/GenBank/DDBJ databases">
        <title>Mucibacter soli gen. nov., sp. nov., a new member of the family Chitinophagaceae producing mucin.</title>
        <authorList>
            <person name="Kim M.-K."/>
            <person name="Park S."/>
            <person name="Kim T.-S."/>
            <person name="Joung Y."/>
            <person name="Han J.-H."/>
            <person name="Kim S.B."/>
        </authorList>
    </citation>
    <scope>NUCLEOTIDE SEQUENCE [LARGE SCALE GENOMIC DNA]</scope>
    <source>
        <strain evidence="1 2">R1-15</strain>
    </source>
</reference>
<evidence type="ECO:0000313" key="2">
    <source>
        <dbReference type="Proteomes" id="UP000248745"/>
    </source>
</evidence>
<gene>
    <name evidence="1" type="ORF">DN068_01300</name>
</gene>
<protein>
    <recommendedName>
        <fullName evidence="3">Secretion system C-terminal sorting domain-containing protein</fullName>
    </recommendedName>
</protein>